<sequence length="65" mass="7225">QGLGLDSAIPGQCIFNVSCNKKSMCGLPVTPSGPHFRFCSPNNSTVCIFMYYLTLVSRFFFRILV</sequence>
<evidence type="ECO:0000313" key="1">
    <source>
        <dbReference type="EnsemblPlants" id="OB03G46990.1"/>
    </source>
</evidence>
<organism evidence="1">
    <name type="scientific">Oryza brachyantha</name>
    <name type="common">malo sina</name>
    <dbReference type="NCBI Taxonomy" id="4533"/>
    <lineage>
        <taxon>Eukaryota</taxon>
        <taxon>Viridiplantae</taxon>
        <taxon>Streptophyta</taxon>
        <taxon>Embryophyta</taxon>
        <taxon>Tracheophyta</taxon>
        <taxon>Spermatophyta</taxon>
        <taxon>Magnoliopsida</taxon>
        <taxon>Liliopsida</taxon>
        <taxon>Poales</taxon>
        <taxon>Poaceae</taxon>
        <taxon>BOP clade</taxon>
        <taxon>Oryzoideae</taxon>
        <taxon>Oryzeae</taxon>
        <taxon>Oryzinae</taxon>
        <taxon>Oryza</taxon>
    </lineage>
</organism>
<dbReference type="EnsemblPlants" id="OB03G46990.1">
    <property type="protein sequence ID" value="OB03G46990.1"/>
    <property type="gene ID" value="OB03G46990"/>
</dbReference>
<dbReference type="HOGENOM" id="CLU_2856543_0_0_1"/>
<proteinExistence type="predicted"/>
<dbReference type="Proteomes" id="UP000006038">
    <property type="component" value="Chromosome 3"/>
</dbReference>
<protein>
    <submittedName>
        <fullName evidence="1">Uncharacterized protein</fullName>
    </submittedName>
</protein>
<reference evidence="1" key="2">
    <citation type="submission" date="2013-04" db="UniProtKB">
        <authorList>
            <consortium name="EnsemblPlants"/>
        </authorList>
    </citation>
    <scope>IDENTIFICATION</scope>
</reference>
<dbReference type="Gramene" id="OB03G46990.1">
    <property type="protein sequence ID" value="OB03G46990.1"/>
    <property type="gene ID" value="OB03G46990"/>
</dbReference>
<name>J3LUH3_ORYBR</name>
<evidence type="ECO:0000313" key="2">
    <source>
        <dbReference type="Proteomes" id="UP000006038"/>
    </source>
</evidence>
<keyword evidence="2" id="KW-1185">Reference proteome</keyword>
<accession>J3LUH3</accession>
<reference evidence="1" key="1">
    <citation type="journal article" date="2013" name="Nat. Commun.">
        <title>Whole-genome sequencing of Oryza brachyantha reveals mechanisms underlying Oryza genome evolution.</title>
        <authorList>
            <person name="Chen J."/>
            <person name="Huang Q."/>
            <person name="Gao D."/>
            <person name="Wang J."/>
            <person name="Lang Y."/>
            <person name="Liu T."/>
            <person name="Li B."/>
            <person name="Bai Z."/>
            <person name="Luis Goicoechea J."/>
            <person name="Liang C."/>
            <person name="Chen C."/>
            <person name="Zhang W."/>
            <person name="Sun S."/>
            <person name="Liao Y."/>
            <person name="Zhang X."/>
            <person name="Yang L."/>
            <person name="Song C."/>
            <person name="Wang M."/>
            <person name="Shi J."/>
            <person name="Liu G."/>
            <person name="Liu J."/>
            <person name="Zhou H."/>
            <person name="Zhou W."/>
            <person name="Yu Q."/>
            <person name="An N."/>
            <person name="Chen Y."/>
            <person name="Cai Q."/>
            <person name="Wang B."/>
            <person name="Liu B."/>
            <person name="Min J."/>
            <person name="Huang Y."/>
            <person name="Wu H."/>
            <person name="Li Z."/>
            <person name="Zhang Y."/>
            <person name="Yin Y."/>
            <person name="Song W."/>
            <person name="Jiang J."/>
            <person name="Jackson S.A."/>
            <person name="Wing R.A."/>
            <person name="Wang J."/>
            <person name="Chen M."/>
        </authorList>
    </citation>
    <scope>NUCLEOTIDE SEQUENCE [LARGE SCALE GENOMIC DNA]</scope>
    <source>
        <strain evidence="1">cv. IRGC 101232</strain>
    </source>
</reference>
<dbReference type="AlphaFoldDB" id="J3LUH3"/>